<gene>
    <name evidence="1" type="ORF">ABVT43_20100</name>
</gene>
<proteinExistence type="predicted"/>
<keyword evidence="2" id="KW-1185">Reference proteome</keyword>
<evidence type="ECO:0000313" key="1">
    <source>
        <dbReference type="EMBL" id="MET1257444.1"/>
    </source>
</evidence>
<reference evidence="1 2" key="1">
    <citation type="submission" date="2024-06" db="EMBL/GenBank/DDBJ databases">
        <authorList>
            <person name="Li F."/>
        </authorList>
    </citation>
    <scope>NUCLEOTIDE SEQUENCE [LARGE SCALE GENOMIC DNA]</scope>
    <source>
        <strain evidence="1 2">GXAS 311</strain>
    </source>
</reference>
<dbReference type="EMBL" id="JBEVCJ010000069">
    <property type="protein sequence ID" value="MET1257444.1"/>
    <property type="molecule type" value="Genomic_DNA"/>
</dbReference>
<organism evidence="1 2">
    <name type="scientific">Aliikangiella maris</name>
    <dbReference type="NCBI Taxonomy" id="3162458"/>
    <lineage>
        <taxon>Bacteria</taxon>
        <taxon>Pseudomonadati</taxon>
        <taxon>Pseudomonadota</taxon>
        <taxon>Gammaproteobacteria</taxon>
        <taxon>Oceanospirillales</taxon>
        <taxon>Pleioneaceae</taxon>
        <taxon>Aliikangiella</taxon>
    </lineage>
</organism>
<dbReference type="RefSeq" id="WP_353898027.1">
    <property type="nucleotide sequence ID" value="NZ_JBEVCJ010000069.1"/>
</dbReference>
<evidence type="ECO:0000313" key="2">
    <source>
        <dbReference type="Proteomes" id="UP001548189"/>
    </source>
</evidence>
<protein>
    <submittedName>
        <fullName evidence="1">Uncharacterized protein</fullName>
    </submittedName>
</protein>
<sequence length="127" mass="13616">MYRAKTAVKPNGDVGPSVPPLSSAFHSDELLVFADQAVRNGGALQKAIARQPNQSVVRVTIDDAGDLGADLGRGFKRVYGSGNKAKNLETHGAPVRVDNLRSVEGVYMFNPSKNVWETITIFPAPLP</sequence>
<name>A0ABV2BZT8_9GAMM</name>
<comment type="caution">
    <text evidence="1">The sequence shown here is derived from an EMBL/GenBank/DDBJ whole genome shotgun (WGS) entry which is preliminary data.</text>
</comment>
<dbReference type="Proteomes" id="UP001548189">
    <property type="component" value="Unassembled WGS sequence"/>
</dbReference>
<accession>A0ABV2BZT8</accession>